<feature type="transmembrane region" description="Helical" evidence="5">
    <location>
        <begin position="198"/>
        <end position="216"/>
    </location>
</feature>
<evidence type="ECO:0000256" key="2">
    <source>
        <dbReference type="ARBA" id="ARBA00022692"/>
    </source>
</evidence>
<proteinExistence type="predicted"/>
<feature type="domain" description="ABC-2 type transporter transmembrane" evidence="6">
    <location>
        <begin position="21"/>
        <end position="317"/>
    </location>
</feature>
<feature type="transmembrane region" description="Helical" evidence="5">
    <location>
        <begin position="21"/>
        <end position="38"/>
    </location>
</feature>
<evidence type="ECO:0000256" key="5">
    <source>
        <dbReference type="SAM" id="Phobius"/>
    </source>
</evidence>
<evidence type="ECO:0000256" key="1">
    <source>
        <dbReference type="ARBA" id="ARBA00004141"/>
    </source>
</evidence>
<evidence type="ECO:0000256" key="3">
    <source>
        <dbReference type="ARBA" id="ARBA00022989"/>
    </source>
</evidence>
<dbReference type="InterPro" id="IPR013525">
    <property type="entry name" value="ABC2_TM"/>
</dbReference>
<dbReference type="GO" id="GO:0140359">
    <property type="term" value="F:ABC-type transporter activity"/>
    <property type="evidence" value="ECO:0007669"/>
    <property type="project" value="InterPro"/>
</dbReference>
<dbReference type="Proteomes" id="UP000823900">
    <property type="component" value="Unassembled WGS sequence"/>
</dbReference>
<feature type="transmembrane region" description="Helical" evidence="5">
    <location>
        <begin position="299"/>
        <end position="318"/>
    </location>
</feature>
<evidence type="ECO:0000259" key="6">
    <source>
        <dbReference type="Pfam" id="PF12698"/>
    </source>
</evidence>
<keyword evidence="4 5" id="KW-0472">Membrane</keyword>
<name>A0A9D2HG29_9FIRM</name>
<feature type="transmembrane region" description="Helical" evidence="5">
    <location>
        <begin position="272"/>
        <end position="292"/>
    </location>
</feature>
<gene>
    <name evidence="7" type="ORF">IAA07_03925</name>
</gene>
<keyword evidence="2 5" id="KW-0812">Transmembrane</keyword>
<evidence type="ECO:0000313" key="7">
    <source>
        <dbReference type="EMBL" id="HJA70716.1"/>
    </source>
</evidence>
<comment type="subcellular location">
    <subcellularLocation>
        <location evidence="1">Membrane</location>
        <topology evidence="1">Multi-pass membrane protein</topology>
    </subcellularLocation>
</comment>
<feature type="transmembrane region" description="Helical" evidence="5">
    <location>
        <begin position="237"/>
        <end position="260"/>
    </location>
</feature>
<sequence>MSDGIIWFVLSCKRQLKKISFFVILFMIPILLTAVSGMEQAESEGIRIALYGTKGLGMETAEKLESFSGAFSFYMAESEEQLKQDVETGRAECGYVFPDDLEERMKENDFRRCIQIYSSPSSVLGPLTEEVVFSAMIEEYSPRVLSDYGESLGWDTEETRRLYEKYLSNGSTFSFEYESASGGAAEENTFSMTFPGRGIGAVLLFITGIFAASGLAEDEKKGLFLSISQSKRWKYCFLGILAPVLMESAALLVSLCMTGAALDGACGLGKEAAALAVYGSAIAAFCTALKGILKTPEALIGSVPFFMIGSLALCPVFIDAGRWIPALDQAGKLFLPYYYLHFFG</sequence>
<dbReference type="GO" id="GO:0016020">
    <property type="term" value="C:membrane"/>
    <property type="evidence" value="ECO:0007669"/>
    <property type="project" value="UniProtKB-SubCell"/>
</dbReference>
<keyword evidence="3 5" id="KW-1133">Transmembrane helix</keyword>
<dbReference type="AlphaFoldDB" id="A0A9D2HG29"/>
<dbReference type="Pfam" id="PF12698">
    <property type="entry name" value="ABC2_membrane_3"/>
    <property type="match status" value="1"/>
</dbReference>
<protein>
    <submittedName>
        <fullName evidence="7">ABC transporter permease</fullName>
    </submittedName>
</protein>
<comment type="caution">
    <text evidence="7">The sequence shown here is derived from an EMBL/GenBank/DDBJ whole genome shotgun (WGS) entry which is preliminary data.</text>
</comment>
<accession>A0A9D2HG29</accession>
<reference evidence="7" key="1">
    <citation type="journal article" date="2021" name="PeerJ">
        <title>Extensive microbial diversity within the chicken gut microbiome revealed by metagenomics and culture.</title>
        <authorList>
            <person name="Gilroy R."/>
            <person name="Ravi A."/>
            <person name="Getino M."/>
            <person name="Pursley I."/>
            <person name="Horton D.L."/>
            <person name="Alikhan N.F."/>
            <person name="Baker D."/>
            <person name="Gharbi K."/>
            <person name="Hall N."/>
            <person name="Watson M."/>
            <person name="Adriaenssens E.M."/>
            <person name="Foster-Nyarko E."/>
            <person name="Jarju S."/>
            <person name="Secka A."/>
            <person name="Antonio M."/>
            <person name="Oren A."/>
            <person name="Chaudhuri R.R."/>
            <person name="La Ragione R."/>
            <person name="Hildebrand F."/>
            <person name="Pallen M.J."/>
        </authorList>
    </citation>
    <scope>NUCLEOTIDE SEQUENCE</scope>
    <source>
        <strain evidence="7">CHK178-16964</strain>
    </source>
</reference>
<evidence type="ECO:0000256" key="4">
    <source>
        <dbReference type="ARBA" id="ARBA00023136"/>
    </source>
</evidence>
<dbReference type="EMBL" id="DWZA01000033">
    <property type="protein sequence ID" value="HJA70716.1"/>
    <property type="molecule type" value="Genomic_DNA"/>
</dbReference>
<reference evidence="7" key="2">
    <citation type="submission" date="2021-04" db="EMBL/GenBank/DDBJ databases">
        <authorList>
            <person name="Gilroy R."/>
        </authorList>
    </citation>
    <scope>NUCLEOTIDE SEQUENCE</scope>
    <source>
        <strain evidence="7">CHK178-16964</strain>
    </source>
</reference>
<organism evidence="7 8">
    <name type="scientific">Candidatus Lachnoclostridium stercoravium</name>
    <dbReference type="NCBI Taxonomy" id="2838633"/>
    <lineage>
        <taxon>Bacteria</taxon>
        <taxon>Bacillati</taxon>
        <taxon>Bacillota</taxon>
        <taxon>Clostridia</taxon>
        <taxon>Lachnospirales</taxon>
        <taxon>Lachnospiraceae</taxon>
    </lineage>
</organism>
<evidence type="ECO:0000313" key="8">
    <source>
        <dbReference type="Proteomes" id="UP000823900"/>
    </source>
</evidence>